<dbReference type="GO" id="GO:0016459">
    <property type="term" value="C:myosin complex"/>
    <property type="evidence" value="ECO:0007669"/>
    <property type="project" value="UniProtKB-KW"/>
</dbReference>
<feature type="non-terminal residue" evidence="9">
    <location>
        <position position="243"/>
    </location>
</feature>
<dbReference type="RefSeq" id="XP_009516208.1">
    <property type="nucleotide sequence ID" value="XM_009517913.1"/>
</dbReference>
<evidence type="ECO:0000313" key="10">
    <source>
        <dbReference type="Proteomes" id="UP000002640"/>
    </source>
</evidence>
<dbReference type="InterPro" id="IPR025662">
    <property type="entry name" value="Sigma_54_int_dom_ATP-bd_1"/>
</dbReference>
<dbReference type="GO" id="GO:0051015">
    <property type="term" value="F:actin filament binding"/>
    <property type="evidence" value="ECO:0007669"/>
    <property type="project" value="TreeGrafter"/>
</dbReference>
<dbReference type="KEGG" id="psoj:PHYSODRAFT_443504"/>
<feature type="binding site" evidence="6">
    <location>
        <begin position="213"/>
        <end position="220"/>
    </location>
    <ligand>
        <name>ATP</name>
        <dbReference type="ChEBI" id="CHEBI:30616"/>
    </ligand>
</feature>
<dbReference type="PROSITE" id="PS00675">
    <property type="entry name" value="SIGMA54_INTERACT_1"/>
    <property type="match status" value="1"/>
</dbReference>
<accession>G4YPT7</accession>
<evidence type="ECO:0000259" key="8">
    <source>
        <dbReference type="PROSITE" id="PS51456"/>
    </source>
</evidence>
<evidence type="ECO:0000256" key="3">
    <source>
        <dbReference type="ARBA" id="ARBA00023123"/>
    </source>
</evidence>
<evidence type="ECO:0000256" key="6">
    <source>
        <dbReference type="PROSITE-ProRule" id="PRU00782"/>
    </source>
</evidence>
<keyword evidence="1 6" id="KW-0547">Nucleotide-binding</keyword>
<dbReference type="Pfam" id="PF00063">
    <property type="entry name" value="Myosin_head"/>
    <property type="match status" value="1"/>
</dbReference>
<dbReference type="GO" id="GO:0016020">
    <property type="term" value="C:membrane"/>
    <property type="evidence" value="ECO:0007669"/>
    <property type="project" value="TreeGrafter"/>
</dbReference>
<dbReference type="InterPro" id="IPR036961">
    <property type="entry name" value="Kinesin_motor_dom_sf"/>
</dbReference>
<dbReference type="STRING" id="1094619.G4YPT7"/>
<keyword evidence="4 6" id="KW-0505">Motor protein</keyword>
<keyword evidence="2 6" id="KW-0067">ATP-binding</keyword>
<evidence type="ECO:0000256" key="4">
    <source>
        <dbReference type="ARBA" id="ARBA00023175"/>
    </source>
</evidence>
<gene>
    <name evidence="9" type="ORF">PHYSODRAFT_443504</name>
</gene>
<dbReference type="Proteomes" id="UP000002640">
    <property type="component" value="Unassembled WGS sequence"/>
</dbReference>
<dbReference type="PRINTS" id="PR00193">
    <property type="entry name" value="MYOSINHEAVY"/>
</dbReference>
<dbReference type="EMBL" id="JH159151">
    <property type="protein sequence ID" value="EGZ28933.1"/>
    <property type="molecule type" value="Genomic_DNA"/>
</dbReference>
<keyword evidence="5 6" id="KW-0009">Actin-binding</keyword>
<organism evidence="9 10">
    <name type="scientific">Phytophthora sojae (strain P6497)</name>
    <name type="common">Soybean stem and root rot agent</name>
    <name type="synonym">Phytophthora megasperma f. sp. glycines</name>
    <dbReference type="NCBI Taxonomy" id="1094619"/>
    <lineage>
        <taxon>Eukaryota</taxon>
        <taxon>Sar</taxon>
        <taxon>Stramenopiles</taxon>
        <taxon>Oomycota</taxon>
        <taxon>Peronosporomycetes</taxon>
        <taxon>Peronosporales</taxon>
        <taxon>Peronosporaceae</taxon>
        <taxon>Phytophthora</taxon>
    </lineage>
</organism>
<dbReference type="Gene3D" id="3.40.850.10">
    <property type="entry name" value="Kinesin motor domain"/>
    <property type="match status" value="1"/>
</dbReference>
<feature type="region of interest" description="Disordered" evidence="7">
    <location>
        <begin position="45"/>
        <end position="81"/>
    </location>
</feature>
<dbReference type="PANTHER" id="PTHR13140">
    <property type="entry name" value="MYOSIN"/>
    <property type="match status" value="1"/>
</dbReference>
<evidence type="ECO:0000256" key="2">
    <source>
        <dbReference type="ARBA" id="ARBA00022840"/>
    </source>
</evidence>
<protein>
    <recommendedName>
        <fullName evidence="8">Myosin motor domain-containing protein</fullName>
    </recommendedName>
</protein>
<sequence>MAQYQELVQGISLAQEKAGTSEFEPDSILAEAFKLRYQFEEIPDNQRKLSRDDDPLGAARPPTVEGLQHEDLDSPVTTPRMSPRIRCPSFHSYYATFDGLSGRVGDTVKAAPNDKQSDKVLTPRSISVGSLVETLASRFESDRIYTYVNHHTMIVMNPYRLLQTARFTSIYDEQVVLAYADTASAEASLAPHPFAMAKQSLTRNSGQSLFLCGESGSGKTELAKDLLKYLVLVAQPSLSRDSD</sequence>
<comment type="similarity">
    <text evidence="6">Belongs to the TRAFAC class myosin-kinesin ATPase superfamily. Myosin family.</text>
</comment>
<comment type="caution">
    <text evidence="6">Lacks conserved residue(s) required for the propagation of feature annotation.</text>
</comment>
<evidence type="ECO:0000256" key="1">
    <source>
        <dbReference type="ARBA" id="ARBA00022741"/>
    </source>
</evidence>
<dbReference type="AlphaFoldDB" id="G4YPT7"/>
<dbReference type="GO" id="GO:0005524">
    <property type="term" value="F:ATP binding"/>
    <property type="evidence" value="ECO:0007669"/>
    <property type="project" value="UniProtKB-UniRule"/>
</dbReference>
<dbReference type="OMA" id="RIYTYVN"/>
<dbReference type="SMR" id="G4YPT7"/>
<dbReference type="PROSITE" id="PS51456">
    <property type="entry name" value="MYOSIN_MOTOR"/>
    <property type="match status" value="1"/>
</dbReference>
<dbReference type="PANTHER" id="PTHR13140:SF706">
    <property type="entry name" value="DILUTE CLASS UNCONVENTIONAL MYOSIN, ISOFORM C"/>
    <property type="match status" value="1"/>
</dbReference>
<name>G4YPT7_PHYSP</name>
<evidence type="ECO:0000256" key="5">
    <source>
        <dbReference type="ARBA" id="ARBA00023203"/>
    </source>
</evidence>
<evidence type="ECO:0000313" key="9">
    <source>
        <dbReference type="EMBL" id="EGZ28933.1"/>
    </source>
</evidence>
<dbReference type="InParanoid" id="G4YPT7"/>
<feature type="domain" description="Myosin motor" evidence="8">
    <location>
        <begin position="115"/>
        <end position="243"/>
    </location>
</feature>
<evidence type="ECO:0000256" key="7">
    <source>
        <dbReference type="SAM" id="MobiDB-lite"/>
    </source>
</evidence>
<dbReference type="SUPFAM" id="SSF52540">
    <property type="entry name" value="P-loop containing nucleoside triphosphate hydrolases"/>
    <property type="match status" value="1"/>
</dbReference>
<keyword evidence="3 6" id="KW-0518">Myosin</keyword>
<dbReference type="InterPro" id="IPR027417">
    <property type="entry name" value="P-loop_NTPase"/>
</dbReference>
<dbReference type="GO" id="GO:0005737">
    <property type="term" value="C:cytoplasm"/>
    <property type="evidence" value="ECO:0007669"/>
    <property type="project" value="TreeGrafter"/>
</dbReference>
<dbReference type="GO" id="GO:0007015">
    <property type="term" value="P:actin filament organization"/>
    <property type="evidence" value="ECO:0007669"/>
    <property type="project" value="TreeGrafter"/>
</dbReference>
<proteinExistence type="inferred from homology"/>
<keyword evidence="10" id="KW-1185">Reference proteome</keyword>
<dbReference type="GeneID" id="20652723"/>
<dbReference type="InterPro" id="IPR001609">
    <property type="entry name" value="Myosin_head_motor_dom-like"/>
</dbReference>
<reference evidence="9 10" key="1">
    <citation type="journal article" date="2006" name="Science">
        <title>Phytophthora genome sequences uncover evolutionary origins and mechanisms of pathogenesis.</title>
        <authorList>
            <person name="Tyler B.M."/>
            <person name="Tripathy S."/>
            <person name="Zhang X."/>
            <person name="Dehal P."/>
            <person name="Jiang R.H."/>
            <person name="Aerts A."/>
            <person name="Arredondo F.D."/>
            <person name="Baxter L."/>
            <person name="Bensasson D."/>
            <person name="Beynon J.L."/>
            <person name="Chapman J."/>
            <person name="Damasceno C.M."/>
            <person name="Dorrance A.E."/>
            <person name="Dou D."/>
            <person name="Dickerman A.W."/>
            <person name="Dubchak I.L."/>
            <person name="Garbelotto M."/>
            <person name="Gijzen M."/>
            <person name="Gordon S.G."/>
            <person name="Govers F."/>
            <person name="Grunwald N.J."/>
            <person name="Huang W."/>
            <person name="Ivors K.L."/>
            <person name="Jones R.W."/>
            <person name="Kamoun S."/>
            <person name="Krampis K."/>
            <person name="Lamour K.H."/>
            <person name="Lee M.K."/>
            <person name="McDonald W.H."/>
            <person name="Medina M."/>
            <person name="Meijer H.J."/>
            <person name="Nordberg E.K."/>
            <person name="Maclean D.J."/>
            <person name="Ospina-Giraldo M.D."/>
            <person name="Morris P.F."/>
            <person name="Phuntumart V."/>
            <person name="Putnam N.H."/>
            <person name="Rash S."/>
            <person name="Rose J.K."/>
            <person name="Sakihama Y."/>
            <person name="Salamov A.A."/>
            <person name="Savidor A."/>
            <person name="Scheuring C.F."/>
            <person name="Smith B.M."/>
            <person name="Sobral B.W."/>
            <person name="Terry A."/>
            <person name="Torto-Alalibo T.A."/>
            <person name="Win J."/>
            <person name="Xu Z."/>
            <person name="Zhang H."/>
            <person name="Grigoriev I.V."/>
            <person name="Rokhsar D.S."/>
            <person name="Boore J.L."/>
        </authorList>
    </citation>
    <scope>NUCLEOTIDE SEQUENCE [LARGE SCALE GENOMIC DNA]</scope>
    <source>
        <strain evidence="9 10">P6497</strain>
    </source>
</reference>
<dbReference type="GO" id="GO:0000146">
    <property type="term" value="F:microfilament motor activity"/>
    <property type="evidence" value="ECO:0007669"/>
    <property type="project" value="TreeGrafter"/>
</dbReference>
<feature type="compositionally biased region" description="Basic and acidic residues" evidence="7">
    <location>
        <begin position="45"/>
        <end position="54"/>
    </location>
</feature>